<dbReference type="Proteomes" id="UP000011617">
    <property type="component" value="Unassembled WGS sequence"/>
</dbReference>
<dbReference type="HOGENOM" id="CLU_281731_0_0_6"/>
<gene>
    <name evidence="1" type="ORF">F387_00789</name>
</gene>
<keyword evidence="2" id="KW-1185">Reference proteome</keyword>
<organism evidence="1 2">
    <name type="scientific">Wohlfahrtiimonas chitiniclastica SH04</name>
    <dbReference type="NCBI Taxonomy" id="1261130"/>
    <lineage>
        <taxon>Bacteria</taxon>
        <taxon>Pseudomonadati</taxon>
        <taxon>Pseudomonadota</taxon>
        <taxon>Gammaproteobacteria</taxon>
        <taxon>Cardiobacteriales</taxon>
        <taxon>Ignatzschineriaceae</taxon>
        <taxon>Wohlfahrtiimonas</taxon>
    </lineage>
</organism>
<dbReference type="AlphaFoldDB" id="L8XZA1"/>
<protein>
    <recommendedName>
        <fullName evidence="3">PilC beta-propeller domain-containing protein</fullName>
    </recommendedName>
</protein>
<accession>L8XZA1</accession>
<comment type="caution">
    <text evidence="1">The sequence shown here is derived from an EMBL/GenBank/DDBJ whole genome shotgun (WGS) entry which is preliminary data.</text>
</comment>
<proteinExistence type="predicted"/>
<evidence type="ECO:0000313" key="1">
    <source>
        <dbReference type="EMBL" id="ELV08060.1"/>
    </source>
</evidence>
<evidence type="ECO:0000313" key="2">
    <source>
        <dbReference type="Proteomes" id="UP000011617"/>
    </source>
</evidence>
<name>L8XZA1_9GAMM</name>
<dbReference type="RefSeq" id="WP_008315872.1">
    <property type="nucleotide sequence ID" value="NZ_KB372780.1"/>
</dbReference>
<reference evidence="1 2" key="1">
    <citation type="journal article" date="2013" name="Genome Announc.">
        <title>Complete Genome Sequence of Wohlfahrtiimonas chitiniclastica Strain SH04, Isolated from Chrysomya megacephala Collected from Pudong International Airport in China.</title>
        <authorList>
            <person name="Cao X.M."/>
            <person name="Chen T."/>
            <person name="Xu L.Z."/>
            <person name="Yao L.S."/>
            <person name="Qi J."/>
            <person name="Zhang X.L."/>
            <person name="Yan Q.L."/>
            <person name="Deng Y.H."/>
            <person name="Guo T.Y."/>
            <person name="Wang J."/>
            <person name="Hu K.X."/>
            <person name="Xu B.L."/>
        </authorList>
    </citation>
    <scope>NUCLEOTIDE SEQUENCE [LARGE SCALE GENOMIC DNA]</scope>
    <source>
        <strain evidence="1 2">SH04</strain>
    </source>
</reference>
<dbReference type="EMBL" id="AOBV01000007">
    <property type="protein sequence ID" value="ELV08060.1"/>
    <property type="molecule type" value="Genomic_DNA"/>
</dbReference>
<dbReference type="PATRIC" id="fig|1261130.3.peg.1211"/>
<evidence type="ECO:0008006" key="3">
    <source>
        <dbReference type="Google" id="ProtNLM"/>
    </source>
</evidence>
<sequence>MNSNSDISLTRNGSKVRRSAALSDTVEKLLYKYRDKAYLGISFLYQRSDQNGLIRLPIGDFHLLSEKDFKTTVVNPIKQLIANSPGHTPMHAGVYEAFKMFRGYPVNQAGGPWQRHHMIDLQPNPTGKGNQRYFPAVQLETPLRYRCQANHMILMTDGEPYGEDVWGIPKEDIKALGASNAFLGYNTKSNMFHGVEQTFGAVFNAQNKDGHSSALGHLIAQTDLTRAQKYTKKNGQWVIKDKDDANQPWFDPNNPIPMKLTLHSVSLFVKPDHNIYKWLTQPSGGYNLGIDKNSNGSAEDLLLAFDTIFSSIIQSTSSSKAILDRIHADILYGAPKTNDLSTIGTIRYDTTYSFRQRFGTVRAMVPYISEWQTDPQDKTKRIPTQTNTLELWNTNDTITAKQGRYITHHQVLNQSAIHDLNQRYRAAYPNSKNSFDQHYIAWLTDFTKPNHQHNLRSRLKPMGSITNSDIKLANKDILNINTASNAMSYTLAAELRQWLMYKAAHQPVNLLIVADNDGFINFINAHRGRKNGALAGARNTAYFPKILIPRIDEIAKSDKFASLILEGKTNLTDAKIGTNQYMTLGMTGMGSGGKGLVGYRIFSATGSPITASKQLKFTTNASSHEVTPLFEITNEGPQQYRTPGFENLGYTYSGFEFFNDGIQKDGQNSYRSVAVFGNGFGAQPSILYFIDAHTGKKLHEIVLDPMGGGAATPAIVITKSELGQRIERIYVGDYSGSLYKVDFNGQNFDDAQAIVTKLFTAPQHPGHIGQSAISIKPLVLKDAKQYTIYFGTGLAVSHQHDRGENSQVNHNFYALDDRPTDAKQNSQATVSALKNTKISHLQPQIMLEDLKKGSVEYVDKNKVNYLLDELHELKSITPINTALGDSNAKGWYIALSADHTNDYISGERIIHPPTFDINNQSVIISTWGIFEQRQQATTTGIDDPCRADAAIGKSLAFNMKDGSAAHKIGLTHKGRTNNASSNLTGDNLIKSPLGNEMTQASDFSSSEITELKSITHELSSSYTTDDNNFGVYCEGNLKGGLHCELLDRSKLSNIPIHKIRVSIQKIMNF</sequence>